<dbReference type="Pfam" id="PF00501">
    <property type="entry name" value="AMP-binding"/>
    <property type="match status" value="1"/>
</dbReference>
<organism evidence="3 4">
    <name type="scientific">Heliobacterium chlorum</name>
    <dbReference type="NCBI Taxonomy" id="2698"/>
    <lineage>
        <taxon>Bacteria</taxon>
        <taxon>Bacillati</taxon>
        <taxon>Bacillota</taxon>
        <taxon>Clostridia</taxon>
        <taxon>Eubacteriales</taxon>
        <taxon>Heliobacteriaceae</taxon>
        <taxon>Heliobacterium</taxon>
    </lineage>
</organism>
<dbReference type="Gene3D" id="3.40.50.12780">
    <property type="entry name" value="N-terminal domain of ligase-like"/>
    <property type="match status" value="1"/>
</dbReference>
<evidence type="ECO:0000313" key="4">
    <source>
        <dbReference type="Proteomes" id="UP000617402"/>
    </source>
</evidence>
<evidence type="ECO:0000259" key="1">
    <source>
        <dbReference type="Pfam" id="PF00501"/>
    </source>
</evidence>
<dbReference type="InterPro" id="IPR042099">
    <property type="entry name" value="ANL_N_sf"/>
</dbReference>
<dbReference type="SUPFAM" id="SSF56801">
    <property type="entry name" value="Acetyl-CoA synthetase-like"/>
    <property type="match status" value="1"/>
</dbReference>
<dbReference type="InterPro" id="IPR045851">
    <property type="entry name" value="AMP-bd_C_sf"/>
</dbReference>
<keyword evidence="3" id="KW-0436">Ligase</keyword>
<feature type="domain" description="AMP-dependent synthetase/ligase" evidence="1">
    <location>
        <begin position="33"/>
        <end position="306"/>
    </location>
</feature>
<dbReference type="PANTHER" id="PTHR43845:SF1">
    <property type="entry name" value="BLR5969 PROTEIN"/>
    <property type="match status" value="1"/>
</dbReference>
<evidence type="ECO:0000259" key="2">
    <source>
        <dbReference type="Pfam" id="PF14535"/>
    </source>
</evidence>
<dbReference type="GO" id="GO:0016874">
    <property type="term" value="F:ligase activity"/>
    <property type="evidence" value="ECO:0007669"/>
    <property type="project" value="UniProtKB-KW"/>
</dbReference>
<dbReference type="InterPro" id="IPR028154">
    <property type="entry name" value="AMP-dep_Lig_C"/>
</dbReference>
<keyword evidence="4" id="KW-1185">Reference proteome</keyword>
<gene>
    <name evidence="3" type="ORF">H1S01_04370</name>
</gene>
<reference evidence="3 4" key="1">
    <citation type="submission" date="2020-07" db="EMBL/GenBank/DDBJ databases">
        <title>Draft whole-genome sequence of Heliobacterium chlorum DSM 3682, type strain.</title>
        <authorList>
            <person name="Kyndt J.A."/>
            <person name="Meyer T.E."/>
            <person name="Imhoff J.F."/>
        </authorList>
    </citation>
    <scope>NUCLEOTIDE SEQUENCE [LARGE SCALE GENOMIC DNA]</scope>
    <source>
        <strain evidence="3 4">DSM 3682</strain>
    </source>
</reference>
<dbReference type="Pfam" id="PF14535">
    <property type="entry name" value="AMP-binding_C_2"/>
    <property type="match status" value="1"/>
</dbReference>
<name>A0ABR7T0N6_HELCL</name>
<proteinExistence type="predicted"/>
<accession>A0ABR7T0N6</accession>
<comment type="caution">
    <text evidence="3">The sequence shown here is derived from an EMBL/GenBank/DDBJ whole genome shotgun (WGS) entry which is preliminary data.</text>
</comment>
<dbReference type="EMBL" id="JACVHF010000002">
    <property type="protein sequence ID" value="MBC9783747.1"/>
    <property type="molecule type" value="Genomic_DNA"/>
</dbReference>
<dbReference type="RefSeq" id="WP_188038880.1">
    <property type="nucleotide sequence ID" value="NZ_JACVHF010000002.1"/>
</dbReference>
<dbReference type="Gene3D" id="3.30.300.30">
    <property type="match status" value="1"/>
</dbReference>
<protein>
    <submittedName>
        <fullName evidence="3">Phenylacetate--CoA ligase family protein</fullName>
    </submittedName>
</protein>
<dbReference type="PANTHER" id="PTHR43845">
    <property type="entry name" value="BLR5969 PROTEIN"/>
    <property type="match status" value="1"/>
</dbReference>
<sequence length="447" mass="49747">MELPAEKRFLTERTHPLLAKYFMNHDADTMPTELMATYQEEALQEIITHAAEKSPFYREKFQKAGINAKDIQNISDLSKLPFTTKDELRGDPWRFLTCDKKNISIIHVSTGTTGGEPIYVMHTYQDFFLNDLAPGFCKLVPVEEGDIVLNALPYEMSSAGLAFHKSFIHCCSATVLTAGKGGAYSTPEKTVKMMRDLKPTVAITSPSYAVTLAETAAKEGFDLTTLPLKLMWITGEGCSPAFRQRVEKLWGTTANFYYGTLEGGVIGIECNNHAGYHIANSHVIVEIVNPTTSEVLEPLEIGEIVVTCLARFGTPLIRYRTQDLGYIDPEPCDCGTALPRIFLRGRLGDQVRVNNIDFSPFYLEEFLMRQPEVGNWYQFVAQPGNNDVLKIRVELAPGVVPSPALADKLSSKMEFAIGVPCEIVIVPEVPRPRAKTVRVIRSEEDTA</sequence>
<feature type="domain" description="AMP-dependent ligase C-terminal" evidence="2">
    <location>
        <begin position="360"/>
        <end position="440"/>
    </location>
</feature>
<evidence type="ECO:0000313" key="3">
    <source>
        <dbReference type="EMBL" id="MBC9783747.1"/>
    </source>
</evidence>
<dbReference type="InterPro" id="IPR000873">
    <property type="entry name" value="AMP-dep_synth/lig_dom"/>
</dbReference>
<dbReference type="Proteomes" id="UP000617402">
    <property type="component" value="Unassembled WGS sequence"/>
</dbReference>